<keyword evidence="7" id="KW-1185">Reference proteome</keyword>
<dbReference type="GO" id="GO:0003700">
    <property type="term" value="F:DNA-binding transcription factor activity"/>
    <property type="evidence" value="ECO:0007669"/>
    <property type="project" value="InterPro"/>
</dbReference>
<evidence type="ECO:0000313" key="6">
    <source>
        <dbReference type="EMBL" id="KLN59269.1"/>
    </source>
</evidence>
<sequence length="322" mass="35995">MSVSTKIARNLSIKHLRAFVCIAKCRSFSRAADQLAMSQPALTLCIKQFESIVEVAMLQRTTRLVSLTQQGQDFLPKAERVLQDIDLAIISARTDALKQEKCVKVSMLPSVAVRIWPEAMRSYSEVQQDTDVRVYDDNAKGVFQQVLSGEVDFGVSNIWNPDPDLNYIPFVRDRVGLICRNTHPLARSSGPYKWDDLSDLEFVGMAADTGISRLMYSKNDFPESVFSPKFTVLTIAALAGIIENGEAVSALPALACPDYLNPSVVYKELKEPILYRDLYFVTHKKKPLSKATEILIAFLLQERNQICSKFPNKTVMATSFAG</sequence>
<dbReference type="InterPro" id="IPR050950">
    <property type="entry name" value="HTH-type_LysR_regulators"/>
</dbReference>
<dbReference type="OrthoDB" id="9815174at2"/>
<dbReference type="Gene3D" id="1.10.10.10">
    <property type="entry name" value="Winged helix-like DNA-binding domain superfamily/Winged helix DNA-binding domain"/>
    <property type="match status" value="1"/>
</dbReference>
<name>A0A0H2M9Q8_9PROT</name>
<feature type="domain" description="HTH lysR-type" evidence="5">
    <location>
        <begin position="11"/>
        <end position="68"/>
    </location>
</feature>
<dbReference type="InterPro" id="IPR036390">
    <property type="entry name" value="WH_DNA-bd_sf"/>
</dbReference>
<keyword evidence="4" id="KW-0804">Transcription</keyword>
<dbReference type="STRING" id="1489064.WH96_18305"/>
<dbReference type="FunFam" id="1.10.10.10:FF:000001">
    <property type="entry name" value="LysR family transcriptional regulator"/>
    <property type="match status" value="1"/>
</dbReference>
<protein>
    <recommendedName>
        <fullName evidence="5">HTH lysR-type domain-containing protein</fullName>
    </recommendedName>
</protein>
<dbReference type="SUPFAM" id="SSF53850">
    <property type="entry name" value="Periplasmic binding protein-like II"/>
    <property type="match status" value="1"/>
</dbReference>
<evidence type="ECO:0000259" key="5">
    <source>
        <dbReference type="PROSITE" id="PS50931"/>
    </source>
</evidence>
<evidence type="ECO:0000256" key="2">
    <source>
        <dbReference type="ARBA" id="ARBA00023015"/>
    </source>
</evidence>
<dbReference type="InterPro" id="IPR036388">
    <property type="entry name" value="WH-like_DNA-bd_sf"/>
</dbReference>
<dbReference type="PROSITE" id="PS50931">
    <property type="entry name" value="HTH_LYSR"/>
    <property type="match status" value="1"/>
</dbReference>
<dbReference type="AlphaFoldDB" id="A0A0H2M9Q8"/>
<dbReference type="GO" id="GO:0003677">
    <property type="term" value="F:DNA binding"/>
    <property type="evidence" value="ECO:0007669"/>
    <property type="project" value="UniProtKB-KW"/>
</dbReference>
<dbReference type="InterPro" id="IPR005119">
    <property type="entry name" value="LysR_subst-bd"/>
</dbReference>
<evidence type="ECO:0000313" key="7">
    <source>
        <dbReference type="Proteomes" id="UP000035444"/>
    </source>
</evidence>
<dbReference type="PANTHER" id="PTHR30419">
    <property type="entry name" value="HTH-TYPE TRANSCRIPTIONAL REGULATOR YBHD"/>
    <property type="match status" value="1"/>
</dbReference>
<evidence type="ECO:0000256" key="1">
    <source>
        <dbReference type="ARBA" id="ARBA00009437"/>
    </source>
</evidence>
<dbReference type="EMBL" id="LAQL01000017">
    <property type="protein sequence ID" value="KLN59269.1"/>
    <property type="molecule type" value="Genomic_DNA"/>
</dbReference>
<proteinExistence type="inferred from homology"/>
<dbReference type="InterPro" id="IPR000847">
    <property type="entry name" value="LysR_HTH_N"/>
</dbReference>
<evidence type="ECO:0000256" key="3">
    <source>
        <dbReference type="ARBA" id="ARBA00023125"/>
    </source>
</evidence>
<gene>
    <name evidence="6" type="ORF">WH96_18305</name>
</gene>
<dbReference type="RefSeq" id="WP_047765682.1">
    <property type="nucleotide sequence ID" value="NZ_LAQL01000017.1"/>
</dbReference>
<accession>A0A0H2M9Q8</accession>
<reference evidence="6 7" key="1">
    <citation type="submission" date="2015-03" db="EMBL/GenBank/DDBJ databases">
        <title>Genome Sequence of Kiloniella spongiae MEBiC09566, isolated from a marine sponge.</title>
        <authorList>
            <person name="Shao Z."/>
            <person name="Wang L."/>
            <person name="Li X."/>
        </authorList>
    </citation>
    <scope>NUCLEOTIDE SEQUENCE [LARGE SCALE GENOMIC DNA]</scope>
    <source>
        <strain evidence="6 7">MEBiC09566</strain>
    </source>
</reference>
<dbReference type="Proteomes" id="UP000035444">
    <property type="component" value="Unassembled WGS sequence"/>
</dbReference>
<keyword evidence="3" id="KW-0238">DNA-binding</keyword>
<dbReference type="PANTHER" id="PTHR30419:SF30">
    <property type="entry name" value="LYSR FAMILY TRANSCRIPTIONAL REGULATOR"/>
    <property type="match status" value="1"/>
</dbReference>
<comment type="similarity">
    <text evidence="1">Belongs to the LysR transcriptional regulatory family.</text>
</comment>
<dbReference type="Gene3D" id="3.40.190.10">
    <property type="entry name" value="Periplasmic binding protein-like II"/>
    <property type="match status" value="2"/>
</dbReference>
<keyword evidence="2" id="KW-0805">Transcription regulation</keyword>
<organism evidence="6 7">
    <name type="scientific">Kiloniella spongiae</name>
    <dbReference type="NCBI Taxonomy" id="1489064"/>
    <lineage>
        <taxon>Bacteria</taxon>
        <taxon>Pseudomonadati</taxon>
        <taxon>Pseudomonadota</taxon>
        <taxon>Alphaproteobacteria</taxon>
        <taxon>Rhodospirillales</taxon>
        <taxon>Kiloniellaceae</taxon>
        <taxon>Kiloniella</taxon>
    </lineage>
</organism>
<evidence type="ECO:0000256" key="4">
    <source>
        <dbReference type="ARBA" id="ARBA00023163"/>
    </source>
</evidence>
<comment type="caution">
    <text evidence="6">The sequence shown here is derived from an EMBL/GenBank/DDBJ whole genome shotgun (WGS) entry which is preliminary data.</text>
</comment>
<dbReference type="GO" id="GO:0005829">
    <property type="term" value="C:cytosol"/>
    <property type="evidence" value="ECO:0007669"/>
    <property type="project" value="TreeGrafter"/>
</dbReference>
<dbReference type="Pfam" id="PF00126">
    <property type="entry name" value="HTH_1"/>
    <property type="match status" value="1"/>
</dbReference>
<dbReference type="Pfam" id="PF03466">
    <property type="entry name" value="LysR_substrate"/>
    <property type="match status" value="1"/>
</dbReference>
<dbReference type="SUPFAM" id="SSF46785">
    <property type="entry name" value="Winged helix' DNA-binding domain"/>
    <property type="match status" value="1"/>
</dbReference>